<evidence type="ECO:0000313" key="3">
    <source>
        <dbReference type="Proteomes" id="UP000014151"/>
    </source>
</evidence>
<evidence type="ECO:0000313" key="2">
    <source>
        <dbReference type="EMBL" id="EOS04060.1"/>
    </source>
</evidence>
<feature type="transmembrane region" description="Helical" evidence="1">
    <location>
        <begin position="72"/>
        <end position="91"/>
    </location>
</feature>
<dbReference type="EMBL" id="ASSN01000012">
    <property type="protein sequence ID" value="EOS04060.1"/>
    <property type="molecule type" value="Genomic_DNA"/>
</dbReference>
<dbReference type="AlphaFoldDB" id="R9HS62"/>
<keyword evidence="1" id="KW-1133">Transmembrane helix</keyword>
<dbReference type="HOGENOM" id="CLU_2191817_0_0_10"/>
<proteinExistence type="predicted"/>
<feature type="transmembrane region" description="Helical" evidence="1">
    <location>
        <begin position="15"/>
        <end position="38"/>
    </location>
</feature>
<keyword evidence="1" id="KW-0472">Membrane</keyword>
<protein>
    <submittedName>
        <fullName evidence="2">Uncharacterized protein</fullName>
    </submittedName>
</protein>
<keyword evidence="1" id="KW-0812">Transmembrane</keyword>
<sequence>MTVGKQERDVTDNKMLSVIPVAGIFFKFLLFNAIWCYYTTFTPFSCWESYATAFVATLLLSVPYILTRHIAAGVLVMSVLDIWMVANLMYYRRSNRNRTPFPVPASAG</sequence>
<comment type="caution">
    <text evidence="2">The sequence shown here is derived from an EMBL/GenBank/DDBJ whole genome shotgun (WGS) entry which is preliminary data.</text>
</comment>
<organism evidence="2 3">
    <name type="scientific">Phocaeicola vulgatus dnLKV7</name>
    <dbReference type="NCBI Taxonomy" id="1235786"/>
    <lineage>
        <taxon>Bacteria</taxon>
        <taxon>Pseudomonadati</taxon>
        <taxon>Bacteroidota</taxon>
        <taxon>Bacteroidia</taxon>
        <taxon>Bacteroidales</taxon>
        <taxon>Bacteroidaceae</taxon>
        <taxon>Phocaeicola</taxon>
    </lineage>
</organism>
<reference evidence="2 3" key="1">
    <citation type="submission" date="2013-04" db="EMBL/GenBank/DDBJ databases">
        <title>The Genome Sequence of Bacteroides vulgatus dnLKV7.</title>
        <authorList>
            <consortium name="The Broad Institute Genomics Platform"/>
            <consortium name="The Broad Institute Genome Sequencing Center for Infectious Disease"/>
            <person name="Earl A."/>
            <person name="Xavier R."/>
            <person name="Kuhn K."/>
            <person name="Stappenbeck T."/>
            <person name="Walker B."/>
            <person name="Young S."/>
            <person name="Zeng Q."/>
            <person name="Gargeya S."/>
            <person name="Fitzgerald M."/>
            <person name="Haas B."/>
            <person name="Abouelleil A."/>
            <person name="Allen A.W."/>
            <person name="Alvarado L."/>
            <person name="Arachchi H.M."/>
            <person name="Berlin A.M."/>
            <person name="Chapman S.B."/>
            <person name="Gainer-Dewar J."/>
            <person name="Goldberg J."/>
            <person name="Griggs A."/>
            <person name="Gujja S."/>
            <person name="Hansen M."/>
            <person name="Howarth C."/>
            <person name="Imamovic A."/>
            <person name="Ireland A."/>
            <person name="Larimer J."/>
            <person name="McCowan C."/>
            <person name="Murphy C."/>
            <person name="Pearson M."/>
            <person name="Poon T.W."/>
            <person name="Priest M."/>
            <person name="Roberts A."/>
            <person name="Saif S."/>
            <person name="Shea T."/>
            <person name="Sisk P."/>
            <person name="Sykes S."/>
            <person name="Wortman J."/>
            <person name="Nusbaum C."/>
            <person name="Birren B."/>
        </authorList>
    </citation>
    <scope>NUCLEOTIDE SEQUENCE [LARGE SCALE GENOMIC DNA]</scope>
    <source>
        <strain evidence="3">dnLKV7</strain>
    </source>
</reference>
<accession>R9HS62</accession>
<gene>
    <name evidence="2" type="ORF">C800_01809</name>
</gene>
<dbReference type="Proteomes" id="UP000014151">
    <property type="component" value="Unassembled WGS sequence"/>
</dbReference>
<name>R9HS62_PHOVU</name>
<feature type="transmembrane region" description="Helical" evidence="1">
    <location>
        <begin position="50"/>
        <end position="66"/>
    </location>
</feature>
<evidence type="ECO:0000256" key="1">
    <source>
        <dbReference type="SAM" id="Phobius"/>
    </source>
</evidence>